<keyword evidence="6 7" id="KW-0472">Membrane</keyword>
<evidence type="ECO:0000256" key="1">
    <source>
        <dbReference type="ARBA" id="ARBA00004141"/>
    </source>
</evidence>
<keyword evidence="9" id="KW-1185">Reference proteome</keyword>
<organism evidence="8 9">
    <name type="scientific">Kuraishia capsulata CBS 1993</name>
    <dbReference type="NCBI Taxonomy" id="1382522"/>
    <lineage>
        <taxon>Eukaryota</taxon>
        <taxon>Fungi</taxon>
        <taxon>Dikarya</taxon>
        <taxon>Ascomycota</taxon>
        <taxon>Saccharomycotina</taxon>
        <taxon>Pichiomycetes</taxon>
        <taxon>Pichiales</taxon>
        <taxon>Pichiaceae</taxon>
        <taxon>Kuraishia</taxon>
    </lineage>
</organism>
<dbReference type="AlphaFoldDB" id="W6MT23"/>
<dbReference type="Pfam" id="PF00860">
    <property type="entry name" value="Xan_ur_permease"/>
    <property type="match status" value="1"/>
</dbReference>
<dbReference type="Proteomes" id="UP000019384">
    <property type="component" value="Unassembled WGS sequence"/>
</dbReference>
<feature type="transmembrane region" description="Helical" evidence="7">
    <location>
        <begin position="120"/>
        <end position="137"/>
    </location>
</feature>
<feature type="transmembrane region" description="Helical" evidence="7">
    <location>
        <begin position="196"/>
        <end position="218"/>
    </location>
</feature>
<feature type="transmembrane region" description="Helical" evidence="7">
    <location>
        <begin position="459"/>
        <end position="481"/>
    </location>
</feature>
<feature type="transmembrane region" description="Helical" evidence="7">
    <location>
        <begin position="342"/>
        <end position="364"/>
    </location>
</feature>
<gene>
    <name evidence="8" type="ORF">KUCA_T00005486001</name>
</gene>
<keyword evidence="3" id="KW-0813">Transport</keyword>
<dbReference type="EMBL" id="HG793130">
    <property type="protein sequence ID" value="CDK29498.1"/>
    <property type="molecule type" value="Genomic_DNA"/>
</dbReference>
<evidence type="ECO:0008006" key="10">
    <source>
        <dbReference type="Google" id="ProtNLM"/>
    </source>
</evidence>
<dbReference type="STRING" id="1382522.W6MT23"/>
<sequence>MSMSSEMKHSPVEQFEEEVEGNVYTYREKAQNTVNSVYTKLTTRHGWFGDYDYVYLFTPDIWPLNKKFRDYEQPYFGINDDVPILLTLLLGVQHCLTLICSLVAVPLLMGDALYLDLAQTQHLVSCTLITAGIATFAQITRFSIYKTPYFVGTGLLSVVGPTFDIIGIAYSYSDSQYANGSCKIAEDGTYLPCPEALGAFLGSMLCTVWIQVLIAFVPPRILKRVFPNMVTGTLLLLLAVYLTGSGMKNWGGGSSCYSYGTNCDVGSHPELWGARAYIGLGFSTFVAIVIISQFGSPIMKSASVVLGLLVGCIISAACNYWDGSGINSAPAGDFLWTKNYTYSVDGSLILSLLIMFVVEGISCIPDIVSTAEASHQPIEGEEFQSRIQGGIMCDALGSVLASVGGGLPMVSQAANNGVILLTGCASRRAGWTAAVLLVLMGIFSKIAATFAALPKPVFGGMQVFLFGTIGVAGIKVLAAVPWTRRNRFILSSGLGWGFAGTVIPSWFDSVIAYTGSNQALASFLEGIELIVETPFIFGALIVCFLNLVIPGHGEASQKAEEPEDSVV</sequence>
<dbReference type="HOGENOM" id="CLU_017959_7_0_1"/>
<feature type="transmembrane region" description="Helical" evidence="7">
    <location>
        <begin position="84"/>
        <end position="108"/>
    </location>
</feature>
<evidence type="ECO:0000256" key="5">
    <source>
        <dbReference type="ARBA" id="ARBA00022989"/>
    </source>
</evidence>
<dbReference type="InterPro" id="IPR006042">
    <property type="entry name" value="Xan_ur_permease"/>
</dbReference>
<protein>
    <recommendedName>
        <fullName evidence="10">Purine permease</fullName>
    </recommendedName>
</protein>
<dbReference type="GO" id="GO:0042907">
    <property type="term" value="F:xanthine transmembrane transporter activity"/>
    <property type="evidence" value="ECO:0007669"/>
    <property type="project" value="TreeGrafter"/>
</dbReference>
<proteinExistence type="inferred from homology"/>
<feature type="transmembrane region" description="Helical" evidence="7">
    <location>
        <begin position="225"/>
        <end position="244"/>
    </location>
</feature>
<dbReference type="GO" id="GO:0005886">
    <property type="term" value="C:plasma membrane"/>
    <property type="evidence" value="ECO:0007669"/>
    <property type="project" value="TreeGrafter"/>
</dbReference>
<evidence type="ECO:0000256" key="4">
    <source>
        <dbReference type="ARBA" id="ARBA00022692"/>
    </source>
</evidence>
<evidence type="ECO:0000313" key="8">
    <source>
        <dbReference type="EMBL" id="CDK29498.1"/>
    </source>
</evidence>
<evidence type="ECO:0000256" key="6">
    <source>
        <dbReference type="ARBA" id="ARBA00023136"/>
    </source>
</evidence>
<feature type="transmembrane region" description="Helical" evidence="7">
    <location>
        <begin position="149"/>
        <end position="170"/>
    </location>
</feature>
<name>W6MT23_9ASCO</name>
<dbReference type="NCBIfam" id="TIGR00801">
    <property type="entry name" value="ncs2"/>
    <property type="match status" value="1"/>
</dbReference>
<dbReference type="RefSeq" id="XP_022461483.1">
    <property type="nucleotide sequence ID" value="XM_022600687.1"/>
</dbReference>
<evidence type="ECO:0000256" key="2">
    <source>
        <dbReference type="ARBA" id="ARBA00008821"/>
    </source>
</evidence>
<feature type="transmembrane region" description="Helical" evidence="7">
    <location>
        <begin position="304"/>
        <end position="322"/>
    </location>
</feature>
<evidence type="ECO:0000313" key="9">
    <source>
        <dbReference type="Proteomes" id="UP000019384"/>
    </source>
</evidence>
<reference evidence="8" key="1">
    <citation type="submission" date="2013-12" db="EMBL/GenBank/DDBJ databases">
        <authorList>
            <person name="Genoscope - CEA"/>
        </authorList>
    </citation>
    <scope>NUCLEOTIDE SEQUENCE</scope>
    <source>
        <strain evidence="8">CBS 1993</strain>
    </source>
</reference>
<dbReference type="PANTHER" id="PTHR42810">
    <property type="entry name" value="PURINE PERMEASE C1399.01C-RELATED"/>
    <property type="match status" value="1"/>
</dbReference>
<comment type="similarity">
    <text evidence="2">Belongs to the nucleobase:cation symporter-2 (NCS2) (TC 2.A.40) family.</text>
</comment>
<feature type="transmembrane region" description="Helical" evidence="7">
    <location>
        <begin position="274"/>
        <end position="292"/>
    </location>
</feature>
<feature type="transmembrane region" description="Helical" evidence="7">
    <location>
        <begin position="429"/>
        <end position="453"/>
    </location>
</feature>
<dbReference type="PANTHER" id="PTHR42810:SF2">
    <property type="entry name" value="PURINE PERMEASE C1399.01C-RELATED"/>
    <property type="match status" value="1"/>
</dbReference>
<keyword evidence="4 7" id="KW-0812">Transmembrane</keyword>
<feature type="transmembrane region" description="Helical" evidence="7">
    <location>
        <begin position="527"/>
        <end position="549"/>
    </location>
</feature>
<dbReference type="OrthoDB" id="1641903at2759"/>
<keyword evidence="5 7" id="KW-1133">Transmembrane helix</keyword>
<comment type="subcellular location">
    <subcellularLocation>
        <location evidence="1">Membrane</location>
        <topology evidence="1">Multi-pass membrane protein</topology>
    </subcellularLocation>
</comment>
<dbReference type="GO" id="GO:0000324">
    <property type="term" value="C:fungal-type vacuole"/>
    <property type="evidence" value="ECO:0007669"/>
    <property type="project" value="TreeGrafter"/>
</dbReference>
<accession>W6MT23</accession>
<evidence type="ECO:0000256" key="3">
    <source>
        <dbReference type="ARBA" id="ARBA00022448"/>
    </source>
</evidence>
<reference evidence="8" key="2">
    <citation type="submission" date="2014-02" db="EMBL/GenBank/DDBJ databases">
        <title>Complete DNA sequence of /Kuraishia capsulata/ illustrates novel genomic features among budding yeasts (/Saccharomycotina/).</title>
        <authorList>
            <person name="Morales L."/>
            <person name="Noel B."/>
            <person name="Porcel B."/>
            <person name="Marcet-Houben M."/>
            <person name="Hullo M-F."/>
            <person name="Sacerdot C."/>
            <person name="Tekaia F."/>
            <person name="Leh-Louis V."/>
            <person name="Despons L."/>
            <person name="Khanna V."/>
            <person name="Aury J-M."/>
            <person name="Barbe V."/>
            <person name="Couloux A."/>
            <person name="Labadie K."/>
            <person name="Pelletier E."/>
            <person name="Souciet J-L."/>
            <person name="Boekhout T."/>
            <person name="Gabaldon T."/>
            <person name="Wincker P."/>
            <person name="Dujon B."/>
        </authorList>
    </citation>
    <scope>NUCLEOTIDE SEQUENCE</scope>
    <source>
        <strain evidence="8">CBS 1993</strain>
    </source>
</reference>
<dbReference type="GeneID" id="34522871"/>
<dbReference type="InterPro" id="IPR006043">
    <property type="entry name" value="NCS2"/>
</dbReference>
<feature type="transmembrane region" description="Helical" evidence="7">
    <location>
        <begin position="488"/>
        <end position="507"/>
    </location>
</feature>
<evidence type="ECO:0000256" key="7">
    <source>
        <dbReference type="SAM" id="Phobius"/>
    </source>
</evidence>